<keyword evidence="1 6" id="KW-0963">Cytoplasm</keyword>
<dbReference type="Proteomes" id="UP000234483">
    <property type="component" value="Unassembled WGS sequence"/>
</dbReference>
<dbReference type="Gene3D" id="3.30.950.10">
    <property type="entry name" value="Methyltransferase, Cobalt-precorrin-4 Transmethylase, Domain 2"/>
    <property type="match status" value="1"/>
</dbReference>
<dbReference type="PIRSF" id="PIRSF005917">
    <property type="entry name" value="MTase_YraL"/>
    <property type="match status" value="1"/>
</dbReference>
<sequence length="290" mass="30674">MSRLLPPPVLSDAPLAPGLYLVATPIGNLRDITLRALDVLAACDLLLAEDTRVTGKLLSAYSIKTKLERHDEHVAERAIPAILERLEAGERVALVSDAGTPMVSDPGYRLAREAIAAGHPVFPIPGASAALAALTLAGLPTDRFLFAGFPPPKSGARRTFLEEFASTRATLIFFEGASRVDDTLADMAAVFGGERPAAVCRELTKLYETCVRGPLAELAVDPRFESPKGEIVILVGPGEEKAASADDAEAALREAMTRLPLGEAASEVAKALGLSRKDLYRQALALKDAG</sequence>
<dbReference type="NCBIfam" id="TIGR00096">
    <property type="entry name" value="16S rRNA (cytidine(1402)-2'-O)-methyltransferase"/>
    <property type="match status" value="1"/>
</dbReference>
<evidence type="ECO:0000256" key="6">
    <source>
        <dbReference type="HAMAP-Rule" id="MF_01877"/>
    </source>
</evidence>
<evidence type="ECO:0000313" key="12">
    <source>
        <dbReference type="Proteomes" id="UP000281192"/>
    </source>
</evidence>
<reference evidence="10 11" key="1">
    <citation type="submission" date="2017-12" db="EMBL/GenBank/DDBJ databases">
        <title>The genome sequence of Caulobacter flavus CGMCC1 15093.</title>
        <authorList>
            <person name="Gao J."/>
            <person name="Mao X."/>
            <person name="Sun J."/>
        </authorList>
    </citation>
    <scope>NUCLEOTIDE SEQUENCE [LARGE SCALE GENOMIC DNA]</scope>
    <source>
        <strain evidence="10 11">CGMCC1 15093</strain>
    </source>
</reference>
<dbReference type="EC" id="2.1.1.198" evidence="6"/>
<comment type="similarity">
    <text evidence="6">Belongs to the methyltransferase superfamily. RsmI family.</text>
</comment>
<evidence type="ECO:0000256" key="2">
    <source>
        <dbReference type="ARBA" id="ARBA00022552"/>
    </source>
</evidence>
<dbReference type="EMBL" id="PJRQ01000008">
    <property type="protein sequence ID" value="PLR19145.1"/>
    <property type="molecule type" value="Genomic_DNA"/>
</dbReference>
<protein>
    <recommendedName>
        <fullName evidence="6">Ribosomal RNA small subunit methyltransferase I</fullName>
        <ecNumber evidence="6">2.1.1.198</ecNumber>
    </recommendedName>
    <alternativeName>
        <fullName evidence="6">16S rRNA 2'-O-ribose C1402 methyltransferase</fullName>
    </alternativeName>
    <alternativeName>
        <fullName evidence="6">rRNA (cytidine-2'-O-)-methyltransferase RsmI</fullName>
    </alternativeName>
</protein>
<keyword evidence="3 6" id="KW-0489">Methyltransferase</keyword>
<evidence type="ECO:0000313" key="11">
    <source>
        <dbReference type="Proteomes" id="UP000234483"/>
    </source>
</evidence>
<dbReference type="FunFam" id="3.30.950.10:FF:000002">
    <property type="entry name" value="Ribosomal RNA small subunit methyltransferase I"/>
    <property type="match status" value="1"/>
</dbReference>
<evidence type="ECO:0000313" key="10">
    <source>
        <dbReference type="EMBL" id="PLR19145.1"/>
    </source>
</evidence>
<dbReference type="PANTHER" id="PTHR46111">
    <property type="entry name" value="RIBOSOMAL RNA SMALL SUBUNIT METHYLTRANSFERASE I"/>
    <property type="match status" value="1"/>
</dbReference>
<feature type="domain" description="Tetrapyrrole methylase" evidence="7">
    <location>
        <begin position="19"/>
        <end position="219"/>
    </location>
</feature>
<evidence type="ECO:0000256" key="1">
    <source>
        <dbReference type="ARBA" id="ARBA00022490"/>
    </source>
</evidence>
<keyword evidence="12" id="KW-1185">Reference proteome</keyword>
<accession>A0A2N5CZE0</accession>
<dbReference type="OrthoDB" id="9809084at2"/>
<proteinExistence type="inferred from homology"/>
<dbReference type="InterPro" id="IPR000878">
    <property type="entry name" value="4pyrrol_Mease"/>
</dbReference>
<dbReference type="Gene3D" id="3.40.1010.10">
    <property type="entry name" value="Cobalt-precorrin-4 Transmethylase, Domain 1"/>
    <property type="match status" value="1"/>
</dbReference>
<dbReference type="HAMAP" id="MF_01877">
    <property type="entry name" value="16SrRNA_methyltr_I"/>
    <property type="match status" value="1"/>
</dbReference>
<dbReference type="Proteomes" id="UP000281192">
    <property type="component" value="Chromosome"/>
</dbReference>
<comment type="subcellular location">
    <subcellularLocation>
        <location evidence="6">Cytoplasm</location>
    </subcellularLocation>
</comment>
<dbReference type="Pfam" id="PF23016">
    <property type="entry name" value="RsmI_C"/>
    <property type="match status" value="1"/>
</dbReference>
<keyword evidence="2 6" id="KW-0698">rRNA processing</keyword>
<dbReference type="Pfam" id="PF00590">
    <property type="entry name" value="TP_methylase"/>
    <property type="match status" value="1"/>
</dbReference>
<name>A0A2N5CZE0_9CAUL</name>
<dbReference type="PANTHER" id="PTHR46111:SF1">
    <property type="entry name" value="RIBOSOMAL RNA SMALL SUBUNIT METHYLTRANSFERASE I"/>
    <property type="match status" value="1"/>
</dbReference>
<comment type="function">
    <text evidence="6">Catalyzes the 2'-O-methylation of the ribose of cytidine 1402 (C1402) in 16S rRNA.</text>
</comment>
<feature type="domain" description="RsmI HTH" evidence="8">
    <location>
        <begin position="242"/>
        <end position="287"/>
    </location>
</feature>
<dbReference type="GO" id="GO:0005737">
    <property type="term" value="C:cytoplasm"/>
    <property type="evidence" value="ECO:0007669"/>
    <property type="project" value="UniProtKB-SubCell"/>
</dbReference>
<dbReference type="InterPro" id="IPR008189">
    <property type="entry name" value="rRNA_ssu_MeTfrase_I"/>
</dbReference>
<dbReference type="InterPro" id="IPR014777">
    <property type="entry name" value="4pyrrole_Mease_sub1"/>
</dbReference>
<evidence type="ECO:0000256" key="4">
    <source>
        <dbReference type="ARBA" id="ARBA00022679"/>
    </source>
</evidence>
<evidence type="ECO:0000313" key="9">
    <source>
        <dbReference type="EMBL" id="AYV45175.1"/>
    </source>
</evidence>
<organism evidence="10 11">
    <name type="scientific">Caulobacter flavus</name>
    <dbReference type="NCBI Taxonomy" id="1679497"/>
    <lineage>
        <taxon>Bacteria</taxon>
        <taxon>Pseudomonadati</taxon>
        <taxon>Pseudomonadota</taxon>
        <taxon>Alphaproteobacteria</taxon>
        <taxon>Caulobacterales</taxon>
        <taxon>Caulobacteraceae</taxon>
        <taxon>Caulobacter</taxon>
    </lineage>
</organism>
<dbReference type="RefSeq" id="WP_101711703.1">
    <property type="nucleotide sequence ID" value="NZ_CP026100.1"/>
</dbReference>
<dbReference type="InterPro" id="IPR053910">
    <property type="entry name" value="RsmI_HTH"/>
</dbReference>
<dbReference type="CDD" id="cd11648">
    <property type="entry name" value="RsmI"/>
    <property type="match status" value="1"/>
</dbReference>
<dbReference type="GO" id="GO:0070677">
    <property type="term" value="F:rRNA (cytosine-2'-O-)-methyltransferase activity"/>
    <property type="evidence" value="ECO:0007669"/>
    <property type="project" value="UniProtKB-UniRule"/>
</dbReference>
<gene>
    <name evidence="6 10" type="primary">rsmI</name>
    <name evidence="9" type="ORF">C1707_02350</name>
    <name evidence="10" type="ORF">CFHF_03820</name>
</gene>
<evidence type="ECO:0000259" key="8">
    <source>
        <dbReference type="Pfam" id="PF23016"/>
    </source>
</evidence>
<dbReference type="InterPro" id="IPR035996">
    <property type="entry name" value="4pyrrol_Methylase_sf"/>
</dbReference>
<dbReference type="KEGG" id="cfh:C1707_02350"/>
<evidence type="ECO:0000256" key="3">
    <source>
        <dbReference type="ARBA" id="ARBA00022603"/>
    </source>
</evidence>
<evidence type="ECO:0000259" key="7">
    <source>
        <dbReference type="Pfam" id="PF00590"/>
    </source>
</evidence>
<keyword evidence="4 6" id="KW-0808">Transferase</keyword>
<dbReference type="InterPro" id="IPR014776">
    <property type="entry name" value="4pyrrole_Mease_sub2"/>
</dbReference>
<dbReference type="SUPFAM" id="SSF53790">
    <property type="entry name" value="Tetrapyrrole methylase"/>
    <property type="match status" value="1"/>
</dbReference>
<dbReference type="EMBL" id="CP026100">
    <property type="protein sequence ID" value="AYV45175.1"/>
    <property type="molecule type" value="Genomic_DNA"/>
</dbReference>
<dbReference type="InterPro" id="IPR018063">
    <property type="entry name" value="SAM_MeTrfase_RsmI_CS"/>
</dbReference>
<dbReference type="AlphaFoldDB" id="A0A2N5CZE0"/>
<evidence type="ECO:0000256" key="5">
    <source>
        <dbReference type="ARBA" id="ARBA00022691"/>
    </source>
</evidence>
<dbReference type="PROSITE" id="PS01296">
    <property type="entry name" value="RSMI"/>
    <property type="match status" value="1"/>
</dbReference>
<dbReference type="FunFam" id="3.40.1010.10:FF:000007">
    <property type="entry name" value="Ribosomal RNA small subunit methyltransferase I"/>
    <property type="match status" value="1"/>
</dbReference>
<reference evidence="9 12" key="2">
    <citation type="submission" date="2018-01" db="EMBL/GenBank/DDBJ databases">
        <title>Complete genome sequence of Caulobacter flavus RHGG3.</title>
        <authorList>
            <person name="Yang E."/>
        </authorList>
    </citation>
    <scope>NUCLEOTIDE SEQUENCE [LARGE SCALE GENOMIC DNA]</scope>
    <source>
        <strain evidence="9 12">RHGG3</strain>
    </source>
</reference>
<keyword evidence="5 6" id="KW-0949">S-adenosyl-L-methionine</keyword>
<comment type="catalytic activity">
    <reaction evidence="6">
        <text>cytidine(1402) in 16S rRNA + S-adenosyl-L-methionine = 2'-O-methylcytidine(1402) in 16S rRNA + S-adenosyl-L-homocysteine + H(+)</text>
        <dbReference type="Rhea" id="RHEA:42924"/>
        <dbReference type="Rhea" id="RHEA-COMP:10285"/>
        <dbReference type="Rhea" id="RHEA-COMP:10286"/>
        <dbReference type="ChEBI" id="CHEBI:15378"/>
        <dbReference type="ChEBI" id="CHEBI:57856"/>
        <dbReference type="ChEBI" id="CHEBI:59789"/>
        <dbReference type="ChEBI" id="CHEBI:74495"/>
        <dbReference type="ChEBI" id="CHEBI:82748"/>
        <dbReference type="EC" id="2.1.1.198"/>
    </reaction>
</comment>